<sequence>MKIKKSSETTREKVVEKQINHQEVRKAKEELDLIMEKVLEQTGLTEEEYIKTFINARKVN</sequence>
<evidence type="ECO:0000313" key="1">
    <source>
        <dbReference type="EMBL" id="MBR8828107.1"/>
    </source>
</evidence>
<comment type="caution">
    <text evidence="1">The sequence shown here is derived from an EMBL/GenBank/DDBJ whole genome shotgun (WGS) entry which is preliminary data.</text>
</comment>
<dbReference type="AlphaFoldDB" id="A0A941GTU3"/>
<proteinExistence type="predicted"/>
<organism evidence="1 2">
    <name type="scientific">Gomphosphaeria aponina SAG 52.96 = DSM 107014</name>
    <dbReference type="NCBI Taxonomy" id="1521640"/>
    <lineage>
        <taxon>Bacteria</taxon>
        <taxon>Bacillati</taxon>
        <taxon>Cyanobacteriota</taxon>
        <taxon>Cyanophyceae</taxon>
        <taxon>Oscillatoriophycideae</taxon>
        <taxon>Chroococcales</taxon>
        <taxon>Gomphosphaeriaceae</taxon>
        <taxon>Gomphosphaeria</taxon>
    </lineage>
</organism>
<protein>
    <submittedName>
        <fullName evidence="1">Uncharacterized protein</fullName>
    </submittedName>
</protein>
<name>A0A941GTU3_9CHRO</name>
<dbReference type="Proteomes" id="UP000767446">
    <property type="component" value="Unassembled WGS sequence"/>
</dbReference>
<reference evidence="1" key="1">
    <citation type="submission" date="2021-02" db="EMBL/GenBank/DDBJ databases">
        <title>Metagenome analyses of Stigonema ocellatum DSM 106950, Chlorogloea purpurea SAG 13.99 and Gomphosphaeria aponina DSM 107014.</title>
        <authorList>
            <person name="Marter P."/>
            <person name="Huang S."/>
        </authorList>
    </citation>
    <scope>NUCLEOTIDE SEQUENCE</scope>
    <source>
        <strain evidence="1">JP213</strain>
    </source>
</reference>
<evidence type="ECO:0000313" key="2">
    <source>
        <dbReference type="Proteomes" id="UP000767446"/>
    </source>
</evidence>
<gene>
    <name evidence="1" type="ORF">DSM107014_09465</name>
</gene>
<dbReference type="EMBL" id="JADQBC010000055">
    <property type="protein sequence ID" value="MBR8828107.1"/>
    <property type="molecule type" value="Genomic_DNA"/>
</dbReference>
<accession>A0A941GTU3</accession>